<evidence type="ECO:0000313" key="11">
    <source>
        <dbReference type="RefSeq" id="XP_014636980.1"/>
    </source>
</evidence>
<sequence length="397" mass="45670">MDSLAKSINQFALEFSKKLAESAEGKNIFFSPWGISTSLAMVYLGTKGTTAAQIAQVLQFTRDQDITSRPESEKKRKMELNSGEVEEIHSDFQMLISEIKKRSNAYILKTANRIYAEKTYPFHIKYLEDMRTYFGAEPQSVNFLEAPDQVRKEINSWVESQTEGKILNLLPDDAVDSDTRMVLVNALYFKGIWEHQFLVQDTTEKPFRINKATSKPVQMMSMREKLQVFHIENPQALGLQLNYKSRDLSLFILLPEDMSGLDQLEKAITYEQLSEWTSADMMELYDVQLYLPKFKLEEAYDLKSALSSMGMRDAFNQSRADFSRMSMLRNLFLSNVFHKSVVEINEQGTEAAAGTGSEVGFRIRLPTIEFNADHPFLFFIRHNKTNSILFYGRFCSP</sequence>
<dbReference type="InterPro" id="IPR023796">
    <property type="entry name" value="Serpin_dom"/>
</dbReference>
<keyword evidence="10" id="KW-1185">Reference proteome</keyword>
<evidence type="ECO:0000256" key="2">
    <source>
        <dbReference type="ARBA" id="ARBA00004496"/>
    </source>
</evidence>
<keyword evidence="5" id="KW-0646">Protease inhibitor</keyword>
<comment type="similarity">
    <text evidence="3">Belongs to the serpin family. Ov-serpin subfamily.</text>
</comment>
<dbReference type="CDD" id="cd19569">
    <property type="entry name" value="serpinB10_bomapin"/>
    <property type="match status" value="1"/>
</dbReference>
<evidence type="ECO:0000256" key="5">
    <source>
        <dbReference type="ARBA" id="ARBA00022690"/>
    </source>
</evidence>
<dbReference type="PROSITE" id="PS00284">
    <property type="entry name" value="SERPIN"/>
    <property type="match status" value="1"/>
</dbReference>
<dbReference type="InterPro" id="IPR000215">
    <property type="entry name" value="Serpin_fam"/>
</dbReference>
<dbReference type="GeneID" id="101387526"/>
<evidence type="ECO:0000313" key="10">
    <source>
        <dbReference type="Proteomes" id="UP000694910"/>
    </source>
</evidence>
<dbReference type="InterPro" id="IPR042185">
    <property type="entry name" value="Serpin_sf_2"/>
</dbReference>
<accession>A0ABM1CBP9</accession>
<keyword evidence="6" id="KW-0722">Serine protease inhibitor</keyword>
<gene>
    <name evidence="11" type="primary">LOC101387526</name>
</gene>
<evidence type="ECO:0000256" key="1">
    <source>
        <dbReference type="ARBA" id="ARBA00004123"/>
    </source>
</evidence>
<dbReference type="Pfam" id="PF00079">
    <property type="entry name" value="Serpin"/>
    <property type="match status" value="1"/>
</dbReference>
<evidence type="ECO:0000259" key="9">
    <source>
        <dbReference type="SMART" id="SM00093"/>
    </source>
</evidence>
<dbReference type="InterPro" id="IPR036186">
    <property type="entry name" value="Serpin_sf"/>
</dbReference>
<dbReference type="PANTHER" id="PTHR11461:SF175">
    <property type="entry name" value="SERPIN B10"/>
    <property type="match status" value="1"/>
</dbReference>
<name>A0ABM1CBP9_CERSS</name>
<evidence type="ECO:0000256" key="4">
    <source>
        <dbReference type="ARBA" id="ARBA00022490"/>
    </source>
</evidence>
<comment type="subcellular location">
    <subcellularLocation>
        <location evidence="2">Cytoplasm</location>
    </subcellularLocation>
    <subcellularLocation>
        <location evidence="1">Nucleus</location>
    </subcellularLocation>
</comment>
<evidence type="ECO:0000256" key="6">
    <source>
        <dbReference type="ARBA" id="ARBA00022900"/>
    </source>
</evidence>
<feature type="domain" description="Serpin" evidence="9">
    <location>
        <begin position="13"/>
        <end position="397"/>
    </location>
</feature>
<dbReference type="Gene3D" id="2.30.39.10">
    <property type="entry name" value="Alpha-1-antitrypsin, domain 1"/>
    <property type="match status" value="1"/>
</dbReference>
<dbReference type="PANTHER" id="PTHR11461">
    <property type="entry name" value="SERINE PROTEASE INHIBITOR, SERPIN"/>
    <property type="match status" value="1"/>
</dbReference>
<keyword evidence="7" id="KW-0539">Nucleus</keyword>
<dbReference type="SUPFAM" id="SSF56574">
    <property type="entry name" value="Serpins"/>
    <property type="match status" value="1"/>
</dbReference>
<dbReference type="Gene3D" id="3.30.497.10">
    <property type="entry name" value="Antithrombin, subunit I, domain 2"/>
    <property type="match status" value="1"/>
</dbReference>
<organism evidence="10 11">
    <name type="scientific">Ceratotherium simum simum</name>
    <name type="common">Southern white rhinoceros</name>
    <dbReference type="NCBI Taxonomy" id="73337"/>
    <lineage>
        <taxon>Eukaryota</taxon>
        <taxon>Metazoa</taxon>
        <taxon>Chordata</taxon>
        <taxon>Craniata</taxon>
        <taxon>Vertebrata</taxon>
        <taxon>Euteleostomi</taxon>
        <taxon>Mammalia</taxon>
        <taxon>Eutheria</taxon>
        <taxon>Laurasiatheria</taxon>
        <taxon>Perissodactyla</taxon>
        <taxon>Rhinocerotidae</taxon>
        <taxon>Ceratotherium</taxon>
    </lineage>
</organism>
<evidence type="ECO:0000256" key="7">
    <source>
        <dbReference type="ARBA" id="ARBA00023242"/>
    </source>
</evidence>
<evidence type="ECO:0000256" key="3">
    <source>
        <dbReference type="ARBA" id="ARBA00006426"/>
    </source>
</evidence>
<dbReference type="RefSeq" id="XP_014636980.1">
    <property type="nucleotide sequence ID" value="XM_014781494.1"/>
</dbReference>
<evidence type="ECO:0000256" key="8">
    <source>
        <dbReference type="ARBA" id="ARBA00041146"/>
    </source>
</evidence>
<keyword evidence="4" id="KW-0963">Cytoplasm</keyword>
<proteinExistence type="inferred from homology"/>
<dbReference type="SMART" id="SM00093">
    <property type="entry name" value="SERPIN"/>
    <property type="match status" value="1"/>
</dbReference>
<dbReference type="Proteomes" id="UP000694910">
    <property type="component" value="Unplaced"/>
</dbReference>
<protein>
    <recommendedName>
        <fullName evidence="8">Serpin B10</fullName>
    </recommendedName>
</protein>
<dbReference type="InterPro" id="IPR023795">
    <property type="entry name" value="Serpin_CS"/>
</dbReference>
<reference evidence="11" key="1">
    <citation type="submission" date="2025-08" db="UniProtKB">
        <authorList>
            <consortium name="RefSeq"/>
        </authorList>
    </citation>
    <scope>IDENTIFICATION</scope>
</reference>
<dbReference type="InterPro" id="IPR042178">
    <property type="entry name" value="Serpin_sf_1"/>
</dbReference>